<feature type="non-terminal residue" evidence="2">
    <location>
        <position position="109"/>
    </location>
</feature>
<dbReference type="Proteomes" id="UP000233551">
    <property type="component" value="Unassembled WGS sequence"/>
</dbReference>
<feature type="signal peptide" evidence="1">
    <location>
        <begin position="1"/>
        <end position="19"/>
    </location>
</feature>
<dbReference type="InterPro" id="IPR045034">
    <property type="entry name" value="O-acyltransferase_WSD1-like"/>
</dbReference>
<feature type="chain" id="PRO_5014159642" evidence="1">
    <location>
        <begin position="20"/>
        <end position="109"/>
    </location>
</feature>
<proteinExistence type="predicted"/>
<evidence type="ECO:0000313" key="3">
    <source>
        <dbReference type="Proteomes" id="UP000233551"/>
    </source>
</evidence>
<protein>
    <submittedName>
        <fullName evidence="2">Uncharacterized protein</fullName>
    </submittedName>
</protein>
<keyword evidence="3" id="KW-1185">Reference proteome</keyword>
<dbReference type="GO" id="GO:0008374">
    <property type="term" value="F:O-acyltransferase activity"/>
    <property type="evidence" value="ECO:0007669"/>
    <property type="project" value="InterPro"/>
</dbReference>
<dbReference type="EMBL" id="PGOL01041954">
    <property type="protein sequence ID" value="PKH98941.1"/>
    <property type="molecule type" value="Genomic_DNA"/>
</dbReference>
<organism evidence="2 3">
    <name type="scientific">Punica granatum</name>
    <name type="common">Pomegranate</name>
    <dbReference type="NCBI Taxonomy" id="22663"/>
    <lineage>
        <taxon>Eukaryota</taxon>
        <taxon>Viridiplantae</taxon>
        <taxon>Streptophyta</taxon>
        <taxon>Embryophyta</taxon>
        <taxon>Tracheophyta</taxon>
        <taxon>Spermatophyta</taxon>
        <taxon>Magnoliopsida</taxon>
        <taxon>eudicotyledons</taxon>
        <taxon>Gunneridae</taxon>
        <taxon>Pentapetalae</taxon>
        <taxon>rosids</taxon>
        <taxon>malvids</taxon>
        <taxon>Myrtales</taxon>
        <taxon>Lythraceae</taxon>
        <taxon>Punica</taxon>
    </lineage>
</organism>
<dbReference type="GO" id="GO:0005886">
    <property type="term" value="C:plasma membrane"/>
    <property type="evidence" value="ECO:0007669"/>
    <property type="project" value="TreeGrafter"/>
</dbReference>
<name>A0A2I0H505_PUNGR</name>
<comment type="caution">
    <text evidence="2">The sequence shown here is derived from an EMBL/GenBank/DDBJ whole genome shotgun (WGS) entry which is preliminary data.</text>
</comment>
<dbReference type="STRING" id="22663.A0A2I0H505"/>
<evidence type="ECO:0000313" key="2">
    <source>
        <dbReference type="EMBL" id="PKH98941.1"/>
    </source>
</evidence>
<dbReference type="PANTHER" id="PTHR31650:SF41">
    <property type="entry name" value="O-ACYLTRANSFERASE WSD1-LIKE ISOFORM X1"/>
    <property type="match status" value="1"/>
</dbReference>
<dbReference type="GO" id="GO:0019432">
    <property type="term" value="P:triglyceride biosynthetic process"/>
    <property type="evidence" value="ECO:0007669"/>
    <property type="project" value="TreeGrafter"/>
</dbReference>
<dbReference type="PANTHER" id="PTHR31650">
    <property type="entry name" value="O-ACYLTRANSFERASE (WSD1-LIKE) FAMILY PROTEIN"/>
    <property type="match status" value="1"/>
</dbReference>
<reference evidence="2 3" key="1">
    <citation type="submission" date="2017-11" db="EMBL/GenBank/DDBJ databases">
        <title>De-novo sequencing of pomegranate (Punica granatum L.) genome.</title>
        <authorList>
            <person name="Akparov Z."/>
            <person name="Amiraslanov A."/>
            <person name="Hajiyeva S."/>
            <person name="Abbasov M."/>
            <person name="Kaur K."/>
            <person name="Hamwieh A."/>
            <person name="Solovyev V."/>
            <person name="Salamov A."/>
            <person name="Braich B."/>
            <person name="Kosarev P."/>
            <person name="Mahmoud A."/>
            <person name="Hajiyev E."/>
            <person name="Babayeva S."/>
            <person name="Izzatullayeva V."/>
            <person name="Mammadov A."/>
            <person name="Mammadov A."/>
            <person name="Sharifova S."/>
            <person name="Ojaghi J."/>
            <person name="Eynullazada K."/>
            <person name="Bayramov B."/>
            <person name="Abdulazimova A."/>
            <person name="Shahmuradov I."/>
        </authorList>
    </citation>
    <scope>NUCLEOTIDE SEQUENCE [LARGE SCALE GENOMIC DNA]</scope>
    <source>
        <strain evidence="3">cv. AG2017</strain>
        <tissue evidence="2">Leaf</tissue>
    </source>
</reference>
<dbReference type="AlphaFoldDB" id="A0A2I0H505"/>
<keyword evidence="1" id="KW-0732">Signal</keyword>
<accession>A0A2I0H505</accession>
<evidence type="ECO:0000256" key="1">
    <source>
        <dbReference type="SAM" id="SignalP"/>
    </source>
</evidence>
<sequence>MVWFTIIFAFGFILRSTFWRDPKNPISGGDGVELWPKKLATARFLLEDMKLAKRAVPNATINDVLLSILSRGLFRYLDEKWPNSMRTGHRMTGVVIANLRDRPGLIEYA</sequence>
<gene>
    <name evidence="2" type="ORF">CRG98_049687</name>
</gene>